<evidence type="ECO:0000313" key="11">
    <source>
        <dbReference type="EMBL" id="MBA4536863.1"/>
    </source>
</evidence>
<dbReference type="RefSeq" id="WP_163241471.1">
    <property type="nucleotide sequence ID" value="NZ_CP082780.1"/>
</dbReference>
<gene>
    <name evidence="12" type="primary">mgtE</name>
    <name evidence="12" type="ORF">G4D64_06805</name>
    <name evidence="11" type="ORF">H1Z61_06840</name>
</gene>
<proteinExistence type="inferred from homology"/>
<dbReference type="Pfam" id="PF01769">
    <property type="entry name" value="MgtE"/>
    <property type="match status" value="1"/>
</dbReference>
<dbReference type="InterPro" id="IPR036739">
    <property type="entry name" value="SLC41_membr_dom_sf"/>
</dbReference>
<dbReference type="GO" id="GO:0046872">
    <property type="term" value="F:metal ion binding"/>
    <property type="evidence" value="ECO:0007669"/>
    <property type="project" value="UniProtKB-KW"/>
</dbReference>
<evidence type="ECO:0000313" key="14">
    <source>
        <dbReference type="Proteomes" id="UP000570010"/>
    </source>
</evidence>
<evidence type="ECO:0000313" key="13">
    <source>
        <dbReference type="Proteomes" id="UP000472971"/>
    </source>
</evidence>
<comment type="similarity">
    <text evidence="2 9">Belongs to the SLC41A transporter family.</text>
</comment>
<comment type="subcellular location">
    <subcellularLocation>
        <location evidence="9">Cell membrane</location>
        <topology evidence="9">Multi-pass membrane protein</topology>
    </subcellularLocation>
    <subcellularLocation>
        <location evidence="1">Membrane</location>
        <topology evidence="1">Multi-pass membrane protein</topology>
    </subcellularLocation>
</comment>
<keyword evidence="9" id="KW-0479">Metal-binding</keyword>
<reference evidence="12 13" key="1">
    <citation type="submission" date="2020-02" db="EMBL/GenBank/DDBJ databases">
        <title>Bacillus aquiflavi sp. nov., isolated from yellow water of strong flavor Chinese baijiu in Yibin region of China.</title>
        <authorList>
            <person name="Xie J."/>
        </authorList>
    </citation>
    <scope>NUCLEOTIDE SEQUENCE [LARGE SCALE GENOMIC DNA]</scope>
    <source>
        <strain evidence="12 13">3H-10</strain>
    </source>
</reference>
<protein>
    <recommendedName>
        <fullName evidence="9">Magnesium transporter MgtE</fullName>
    </recommendedName>
</protein>
<feature type="domain" description="CBS" evidence="10">
    <location>
        <begin position="204"/>
        <end position="262"/>
    </location>
</feature>
<keyword evidence="7 9" id="KW-0472">Membrane</keyword>
<dbReference type="AlphaFoldDB" id="A0A6B3VSI5"/>
<comment type="caution">
    <text evidence="12">The sequence shown here is derived from an EMBL/GenBank/DDBJ whole genome shotgun (WGS) entry which is preliminary data.</text>
</comment>
<dbReference type="PANTHER" id="PTHR43773:SF1">
    <property type="entry name" value="MAGNESIUM TRANSPORTER MGTE"/>
    <property type="match status" value="1"/>
</dbReference>
<evidence type="ECO:0000256" key="2">
    <source>
        <dbReference type="ARBA" id="ARBA00009749"/>
    </source>
</evidence>
<keyword evidence="4 9" id="KW-0812">Transmembrane</keyword>
<dbReference type="Gene3D" id="1.25.60.10">
    <property type="entry name" value="MgtE N-terminal domain-like"/>
    <property type="match status" value="1"/>
</dbReference>
<reference evidence="11 14" key="2">
    <citation type="submission" date="2020-07" db="EMBL/GenBank/DDBJ databases">
        <authorList>
            <person name="Feng H."/>
        </authorList>
    </citation>
    <scope>NUCLEOTIDE SEQUENCE [LARGE SCALE GENOMIC DNA]</scope>
    <source>
        <strain evidence="14">s-12</strain>
        <strain evidence="11">S-12</strain>
    </source>
</reference>
<keyword evidence="5 9" id="KW-0460">Magnesium</keyword>
<feature type="transmembrane region" description="Helical" evidence="9">
    <location>
        <begin position="315"/>
        <end position="339"/>
    </location>
</feature>
<dbReference type="InterPro" id="IPR038076">
    <property type="entry name" value="MgtE_N_sf"/>
</dbReference>
<dbReference type="EMBL" id="JACEIO010000012">
    <property type="protein sequence ID" value="MBA4536863.1"/>
    <property type="molecule type" value="Genomic_DNA"/>
</dbReference>
<dbReference type="InterPro" id="IPR006668">
    <property type="entry name" value="Mg_transptr_MgtE_intracell_dom"/>
</dbReference>
<keyword evidence="6 9" id="KW-1133">Transmembrane helix</keyword>
<dbReference type="InterPro" id="IPR000644">
    <property type="entry name" value="CBS_dom"/>
</dbReference>
<dbReference type="Pfam" id="PF00571">
    <property type="entry name" value="CBS"/>
    <property type="match status" value="2"/>
</dbReference>
<comment type="function">
    <text evidence="9">Acts as a magnesium transporter.</text>
</comment>
<comment type="subunit">
    <text evidence="9">Homodimer.</text>
</comment>
<keyword evidence="3 9" id="KW-0813">Transport</keyword>
<dbReference type="Pfam" id="PF03448">
    <property type="entry name" value="MgtE_N"/>
    <property type="match status" value="1"/>
</dbReference>
<evidence type="ECO:0000313" key="12">
    <source>
        <dbReference type="EMBL" id="NEY81230.1"/>
    </source>
</evidence>
<dbReference type="SUPFAM" id="SSF158791">
    <property type="entry name" value="MgtE N-terminal domain-like"/>
    <property type="match status" value="1"/>
</dbReference>
<dbReference type="SUPFAM" id="SSF54631">
    <property type="entry name" value="CBS-domain pair"/>
    <property type="match status" value="1"/>
</dbReference>
<dbReference type="PROSITE" id="PS51371">
    <property type="entry name" value="CBS"/>
    <property type="match status" value="2"/>
</dbReference>
<comment type="caution">
    <text evidence="9">Lacks conserved residue(s) required for the propagation of feature annotation.</text>
</comment>
<feature type="transmembrane region" description="Helical" evidence="9">
    <location>
        <begin position="387"/>
        <end position="413"/>
    </location>
</feature>
<dbReference type="InterPro" id="IPR006667">
    <property type="entry name" value="SLC41_membr_dom"/>
</dbReference>
<dbReference type="EMBL" id="JAAIWN010000012">
    <property type="protein sequence ID" value="NEY81230.1"/>
    <property type="molecule type" value="Genomic_DNA"/>
</dbReference>
<evidence type="ECO:0000256" key="1">
    <source>
        <dbReference type="ARBA" id="ARBA00004141"/>
    </source>
</evidence>
<dbReference type="PANTHER" id="PTHR43773">
    <property type="entry name" value="MAGNESIUM TRANSPORTER MGTE"/>
    <property type="match status" value="1"/>
</dbReference>
<evidence type="ECO:0000256" key="9">
    <source>
        <dbReference type="RuleBase" id="RU362011"/>
    </source>
</evidence>
<dbReference type="InterPro" id="IPR006669">
    <property type="entry name" value="MgtE_transporter"/>
</dbReference>
<dbReference type="Gene3D" id="1.10.357.20">
    <property type="entry name" value="SLC41 divalent cation transporters, integral membrane domain"/>
    <property type="match status" value="1"/>
</dbReference>
<evidence type="ECO:0000256" key="6">
    <source>
        <dbReference type="ARBA" id="ARBA00022989"/>
    </source>
</evidence>
<name>A0A6B3VSI5_9BACI</name>
<dbReference type="SMART" id="SM00116">
    <property type="entry name" value="CBS"/>
    <property type="match status" value="2"/>
</dbReference>
<feature type="domain" description="CBS" evidence="10">
    <location>
        <begin position="140"/>
        <end position="203"/>
    </location>
</feature>
<dbReference type="Proteomes" id="UP000472971">
    <property type="component" value="Unassembled WGS sequence"/>
</dbReference>
<dbReference type="Gene3D" id="3.10.580.10">
    <property type="entry name" value="CBS-domain"/>
    <property type="match status" value="1"/>
</dbReference>
<feature type="transmembrane region" description="Helical" evidence="9">
    <location>
        <begin position="286"/>
        <end position="303"/>
    </location>
</feature>
<dbReference type="GO" id="GO:0015095">
    <property type="term" value="F:magnesium ion transmembrane transporter activity"/>
    <property type="evidence" value="ECO:0007669"/>
    <property type="project" value="UniProtKB-UniRule"/>
</dbReference>
<dbReference type="GO" id="GO:0005886">
    <property type="term" value="C:plasma membrane"/>
    <property type="evidence" value="ECO:0007669"/>
    <property type="project" value="UniProtKB-SubCell"/>
</dbReference>
<evidence type="ECO:0000256" key="3">
    <source>
        <dbReference type="ARBA" id="ARBA00022448"/>
    </source>
</evidence>
<evidence type="ECO:0000256" key="4">
    <source>
        <dbReference type="ARBA" id="ARBA00022692"/>
    </source>
</evidence>
<evidence type="ECO:0000259" key="10">
    <source>
        <dbReference type="PROSITE" id="PS51371"/>
    </source>
</evidence>
<accession>A0A6B3VSI5</accession>
<dbReference type="NCBIfam" id="TIGR00400">
    <property type="entry name" value="mgtE"/>
    <property type="match status" value="1"/>
</dbReference>
<keyword evidence="8" id="KW-0129">CBS domain</keyword>
<evidence type="ECO:0000256" key="5">
    <source>
        <dbReference type="ARBA" id="ARBA00022842"/>
    </source>
</evidence>
<keyword evidence="13" id="KW-1185">Reference proteome</keyword>
<dbReference type="CDD" id="cd04606">
    <property type="entry name" value="CBS_pair_Mg_transporter"/>
    <property type="match status" value="1"/>
</dbReference>
<dbReference type="InterPro" id="IPR046342">
    <property type="entry name" value="CBS_dom_sf"/>
</dbReference>
<evidence type="ECO:0000256" key="7">
    <source>
        <dbReference type="ARBA" id="ARBA00023136"/>
    </source>
</evidence>
<evidence type="ECO:0000256" key="8">
    <source>
        <dbReference type="PROSITE-ProRule" id="PRU00703"/>
    </source>
</evidence>
<feature type="transmembrane region" description="Helical" evidence="9">
    <location>
        <begin position="360"/>
        <end position="381"/>
    </location>
</feature>
<keyword evidence="9" id="KW-1003">Cell membrane</keyword>
<dbReference type="Proteomes" id="UP000570010">
    <property type="component" value="Unassembled WGS sequence"/>
</dbReference>
<organism evidence="12 13">
    <name type="scientific">Bacillus aquiflavi</name>
    <dbReference type="NCBI Taxonomy" id="2672567"/>
    <lineage>
        <taxon>Bacteria</taxon>
        <taxon>Bacillati</taxon>
        <taxon>Bacillota</taxon>
        <taxon>Bacilli</taxon>
        <taxon>Bacillales</taxon>
        <taxon>Bacillaceae</taxon>
        <taxon>Bacillus</taxon>
    </lineage>
</organism>
<dbReference type="SMART" id="SM00924">
    <property type="entry name" value="MgtE_N"/>
    <property type="match status" value="1"/>
</dbReference>
<dbReference type="SUPFAM" id="SSF161093">
    <property type="entry name" value="MgtE membrane domain-like"/>
    <property type="match status" value="1"/>
</dbReference>
<sequence>MIKNMTEDQITLYIIKALKENKHKEFTTILEELQPYDIAQIYNDLPEKHKARFLLYINIDLLVDLIQELDQPEQLDVLNKLGLEKSNKVLDLMDNDDLASLLDELSPEKIKALLAGMKKEESKIVQNMMNYPPETAGRIMTNRFVWIRHNYTVREAVDKLKTFAEFASSLNYLYVIDENRKLVGVVSYRDLLLAEPNDVIRNIMYERVISVSVTTDQEEVARTTEKYDFLAIPVVNEDHVLMGIVTVDDIIDVVIKEANEDIEKLSASGKSIDFDTKSFVAAARRLPWLILLLFIGLISGSIISRYEATLEKVVALAFFMPMIAGMTGNTGTQSLAVIVRGLVSNDINKKVISRVIVRELGVGVMIGAICGTLISMIAYIWQGNLVLGLVVGSSLLLTLIIGTLAGTIIPLILYRFNIDPAVASGPLITTLNDIFSLITYFGIATMFLNYLI</sequence>